<reference evidence="6 7" key="1">
    <citation type="journal article" date="2020" name="ISME J.">
        <title>Uncovering the hidden diversity of litter-decomposition mechanisms in mushroom-forming fungi.</title>
        <authorList>
            <person name="Floudas D."/>
            <person name="Bentzer J."/>
            <person name="Ahren D."/>
            <person name="Johansson T."/>
            <person name="Persson P."/>
            <person name="Tunlid A."/>
        </authorList>
    </citation>
    <scope>NUCLEOTIDE SEQUENCE [LARGE SCALE GENOMIC DNA]</scope>
    <source>
        <strain evidence="6 7">CBS 661.87</strain>
    </source>
</reference>
<dbReference type="EMBL" id="JAACJP010000003">
    <property type="protein sequence ID" value="KAF5385907.1"/>
    <property type="molecule type" value="Genomic_DNA"/>
</dbReference>
<dbReference type="AlphaFoldDB" id="A0A8H5HMA9"/>
<evidence type="ECO:0000313" key="6">
    <source>
        <dbReference type="EMBL" id="KAF5385907.1"/>
    </source>
</evidence>
<evidence type="ECO:0000256" key="3">
    <source>
        <dbReference type="PROSITE-ProRule" id="PRU00267"/>
    </source>
</evidence>
<dbReference type="InterPro" id="IPR036910">
    <property type="entry name" value="HMG_box_dom_sf"/>
</dbReference>
<dbReference type="PANTHER" id="PTHR10270">
    <property type="entry name" value="SOX TRANSCRIPTION FACTOR"/>
    <property type="match status" value="1"/>
</dbReference>
<evidence type="ECO:0000256" key="4">
    <source>
        <dbReference type="SAM" id="MobiDB-lite"/>
    </source>
</evidence>
<dbReference type="InterPro" id="IPR050140">
    <property type="entry name" value="SRY-related_HMG-box_TF-like"/>
</dbReference>
<name>A0A8H5HMA9_9AGAR</name>
<evidence type="ECO:0000256" key="2">
    <source>
        <dbReference type="ARBA" id="ARBA00023163"/>
    </source>
</evidence>
<dbReference type="GO" id="GO:0005634">
    <property type="term" value="C:nucleus"/>
    <property type="evidence" value="ECO:0007669"/>
    <property type="project" value="UniProtKB-UniRule"/>
</dbReference>
<dbReference type="InterPro" id="IPR009071">
    <property type="entry name" value="HMG_box_dom"/>
</dbReference>
<dbReference type="Gene3D" id="1.10.30.10">
    <property type="entry name" value="High mobility group box domain"/>
    <property type="match status" value="1"/>
</dbReference>
<feature type="DNA-binding region" description="HMG box" evidence="3">
    <location>
        <begin position="1"/>
        <end position="44"/>
    </location>
</feature>
<dbReference type="PROSITE" id="PS50118">
    <property type="entry name" value="HMG_BOX_2"/>
    <property type="match status" value="1"/>
</dbReference>
<accession>A0A8H5HMA9</accession>
<comment type="caution">
    <text evidence="6">The sequence shown here is derived from an EMBL/GenBank/DDBJ whole genome shotgun (WGS) entry which is preliminary data.</text>
</comment>
<sequence>MPAAEVSRIISRMWKGETPEVKAEYERRAEVKKIEHAAMYPNYRYMPKSKELKEELKRAKGKNKVKDKGEDSHALETARPGRYAGSSQDFLPFTSHTFPFLPAESNQYAQGGPSPPMSAADSPSPEPFQTSPPIESAERVNEQAAPIQNVNSHYRPHTAASQNQPTYPMAQHGYQPVAPKPVAASHYRTTSGDAQLDQNGVYYPQPQYQQPQVPQADQAGQNHEQQYAFVQDTTHQGNALSFGGQNLGTWAFQNPEFQPSLDQFLNNTSGDCYQMQINPADQQNLGEAPVGPLEVEVGQLDFGFSLQTWANTPALNMGGYQSFFDNTVGQNGAFENLAGPSSQASAAEGSGLEPDQTFRLDQFINFDPTFDYMPPTPAVEETPEAPAPIPYVPPAGAAHTNKRRVAASWNPSFAMTDPIDV</sequence>
<protein>
    <recommendedName>
        <fullName evidence="5">HMG box domain-containing protein</fullName>
    </recommendedName>
</protein>
<dbReference type="GO" id="GO:0000978">
    <property type="term" value="F:RNA polymerase II cis-regulatory region sequence-specific DNA binding"/>
    <property type="evidence" value="ECO:0007669"/>
    <property type="project" value="TreeGrafter"/>
</dbReference>
<dbReference type="CDD" id="cd01389">
    <property type="entry name" value="HMG-box_ROX1-like"/>
    <property type="match status" value="1"/>
</dbReference>
<keyword evidence="2" id="KW-0804">Transcription</keyword>
<organism evidence="6 7">
    <name type="scientific">Tricholomella constricta</name>
    <dbReference type="NCBI Taxonomy" id="117010"/>
    <lineage>
        <taxon>Eukaryota</taxon>
        <taxon>Fungi</taxon>
        <taxon>Dikarya</taxon>
        <taxon>Basidiomycota</taxon>
        <taxon>Agaricomycotina</taxon>
        <taxon>Agaricomycetes</taxon>
        <taxon>Agaricomycetidae</taxon>
        <taxon>Agaricales</taxon>
        <taxon>Tricholomatineae</taxon>
        <taxon>Lyophyllaceae</taxon>
        <taxon>Tricholomella</taxon>
    </lineage>
</organism>
<evidence type="ECO:0000259" key="5">
    <source>
        <dbReference type="PROSITE" id="PS50118"/>
    </source>
</evidence>
<feature type="domain" description="HMG box" evidence="5">
    <location>
        <begin position="1"/>
        <end position="44"/>
    </location>
</feature>
<evidence type="ECO:0000256" key="1">
    <source>
        <dbReference type="ARBA" id="ARBA00023125"/>
    </source>
</evidence>
<keyword evidence="7" id="KW-1185">Reference proteome</keyword>
<keyword evidence="3" id="KW-0539">Nucleus</keyword>
<proteinExistence type="predicted"/>
<gene>
    <name evidence="6" type="ORF">D9615_002398</name>
</gene>
<dbReference type="SUPFAM" id="SSF47095">
    <property type="entry name" value="HMG-box"/>
    <property type="match status" value="1"/>
</dbReference>
<dbReference type="GO" id="GO:0030154">
    <property type="term" value="P:cell differentiation"/>
    <property type="evidence" value="ECO:0007669"/>
    <property type="project" value="TreeGrafter"/>
</dbReference>
<dbReference type="GO" id="GO:0001228">
    <property type="term" value="F:DNA-binding transcription activator activity, RNA polymerase II-specific"/>
    <property type="evidence" value="ECO:0007669"/>
    <property type="project" value="TreeGrafter"/>
</dbReference>
<feature type="compositionally biased region" description="Basic and acidic residues" evidence="4">
    <location>
        <begin position="54"/>
        <end position="76"/>
    </location>
</feature>
<dbReference type="OrthoDB" id="6247875at2759"/>
<feature type="region of interest" description="Disordered" evidence="4">
    <location>
        <begin position="103"/>
        <end position="176"/>
    </location>
</feature>
<dbReference type="Proteomes" id="UP000565441">
    <property type="component" value="Unassembled WGS sequence"/>
</dbReference>
<dbReference type="Pfam" id="PF00505">
    <property type="entry name" value="HMG_box"/>
    <property type="match status" value="1"/>
</dbReference>
<dbReference type="PANTHER" id="PTHR10270:SF161">
    <property type="entry name" value="SEX-DETERMINING REGION Y PROTEIN"/>
    <property type="match status" value="1"/>
</dbReference>
<evidence type="ECO:0000313" key="7">
    <source>
        <dbReference type="Proteomes" id="UP000565441"/>
    </source>
</evidence>
<keyword evidence="1 3" id="KW-0238">DNA-binding</keyword>
<feature type="region of interest" description="Disordered" evidence="4">
    <location>
        <begin position="54"/>
        <end position="89"/>
    </location>
</feature>